<dbReference type="Proteomes" id="UP001363622">
    <property type="component" value="Unassembled WGS sequence"/>
</dbReference>
<dbReference type="InterPro" id="IPR015422">
    <property type="entry name" value="PyrdxlP-dep_Trfase_small"/>
</dbReference>
<evidence type="ECO:0000256" key="4">
    <source>
        <dbReference type="ARBA" id="ARBA00022679"/>
    </source>
</evidence>
<dbReference type="PANTHER" id="PTHR43795:SF32">
    <property type="entry name" value="AMINOTRANSFERASE GLII-RELATED"/>
    <property type="match status" value="1"/>
</dbReference>
<organism evidence="7 8">
    <name type="scientific">Phyllosticta citriasiana</name>
    <dbReference type="NCBI Taxonomy" id="595635"/>
    <lineage>
        <taxon>Eukaryota</taxon>
        <taxon>Fungi</taxon>
        <taxon>Dikarya</taxon>
        <taxon>Ascomycota</taxon>
        <taxon>Pezizomycotina</taxon>
        <taxon>Dothideomycetes</taxon>
        <taxon>Dothideomycetes incertae sedis</taxon>
        <taxon>Botryosphaeriales</taxon>
        <taxon>Phyllostictaceae</taxon>
        <taxon>Phyllosticta</taxon>
    </lineage>
</organism>
<comment type="cofactor">
    <cofactor evidence="1">
        <name>pyridoxal 5'-phosphate</name>
        <dbReference type="ChEBI" id="CHEBI:597326"/>
    </cofactor>
</comment>
<dbReference type="CDD" id="cd00609">
    <property type="entry name" value="AAT_like"/>
    <property type="match status" value="1"/>
</dbReference>
<feature type="domain" description="Aminotransferase class I/classII large" evidence="6">
    <location>
        <begin position="64"/>
        <end position="405"/>
    </location>
</feature>
<protein>
    <submittedName>
        <fullName evidence="7">Pyridoxal phosphate-dependent transferase</fullName>
    </submittedName>
</protein>
<comment type="similarity">
    <text evidence="2">Belongs to the class-I pyridoxal-phosphate-dependent aminotransferase family.</text>
</comment>
<keyword evidence="3" id="KW-0032">Aminotransferase</keyword>
<dbReference type="PRINTS" id="PR00753">
    <property type="entry name" value="ACCSYNTHASE"/>
</dbReference>
<dbReference type="InterPro" id="IPR004839">
    <property type="entry name" value="Aminotransferase_I/II_large"/>
</dbReference>
<gene>
    <name evidence="7" type="ORF">IWZ03DRAFT_185785</name>
</gene>
<dbReference type="Pfam" id="PF00155">
    <property type="entry name" value="Aminotran_1_2"/>
    <property type="match status" value="1"/>
</dbReference>
<dbReference type="Gene3D" id="3.90.1150.10">
    <property type="entry name" value="Aspartate Aminotransferase, domain 1"/>
    <property type="match status" value="1"/>
</dbReference>
<sequence>MALSERMNGTVESVMPKIAIQVAQRSSSNPPIDFGTAENWLIRSELVDFFKDAISKRLNKQVLSYQRGFAGDPNVMAALSDAFNRYFAPKVPVEPSQLVLGPGGGAILASLLMNICDAGDGMLVLAPFWSGFHFQFDVVPKVSIIPVTSPDDKIFNEKVVDDLEASYAKADKKVRGVVLCNPHNPLGQCYTKKALEAIAMFCEKHDLHFISDEIYALSIYDSADLVDPVPFISVLSLDLAQIKVNPARAHVIWSVSKDFGCSGFRLGALVSQGSPAMTCGVAMAANTQVSGLTAVAITALLSDPAVTDSFIALNKTRLAVAYETIAKFFRTRRIQYVPANAGIFVWAKLSDKVETWEQEADLSKVLAEKQVAVSSGKGYAAAAPGWYRLSFAMEPEDLREGLERLAVGIEAFEKSHG</sequence>
<evidence type="ECO:0000256" key="5">
    <source>
        <dbReference type="ARBA" id="ARBA00022898"/>
    </source>
</evidence>
<keyword evidence="5" id="KW-0663">Pyridoxal phosphate</keyword>
<proteinExistence type="inferred from homology"/>
<accession>A0ABR1KPK1</accession>
<dbReference type="Gene3D" id="3.40.640.10">
    <property type="entry name" value="Type I PLP-dependent aspartate aminotransferase-like (Major domain)"/>
    <property type="match status" value="1"/>
</dbReference>
<evidence type="ECO:0000313" key="8">
    <source>
        <dbReference type="Proteomes" id="UP001363622"/>
    </source>
</evidence>
<keyword evidence="4 7" id="KW-0808">Transferase</keyword>
<reference evidence="7 8" key="1">
    <citation type="submission" date="2024-04" db="EMBL/GenBank/DDBJ databases">
        <title>Phyllosticta paracitricarpa is synonymous to the EU quarantine fungus P. citricarpa based on phylogenomic analyses.</title>
        <authorList>
            <consortium name="Lawrence Berkeley National Laboratory"/>
            <person name="Van Ingen-Buijs V.A."/>
            <person name="Van Westerhoven A.C."/>
            <person name="Haridas S."/>
            <person name="Skiadas P."/>
            <person name="Martin F."/>
            <person name="Groenewald J.Z."/>
            <person name="Crous P.W."/>
            <person name="Seidl M.F."/>
        </authorList>
    </citation>
    <scope>NUCLEOTIDE SEQUENCE [LARGE SCALE GENOMIC DNA]</scope>
    <source>
        <strain evidence="7 8">CBS 123371</strain>
    </source>
</reference>
<evidence type="ECO:0000256" key="2">
    <source>
        <dbReference type="ARBA" id="ARBA00007441"/>
    </source>
</evidence>
<evidence type="ECO:0000256" key="3">
    <source>
        <dbReference type="ARBA" id="ARBA00022576"/>
    </source>
</evidence>
<evidence type="ECO:0000256" key="1">
    <source>
        <dbReference type="ARBA" id="ARBA00001933"/>
    </source>
</evidence>
<dbReference type="GO" id="GO:0016740">
    <property type="term" value="F:transferase activity"/>
    <property type="evidence" value="ECO:0007669"/>
    <property type="project" value="UniProtKB-KW"/>
</dbReference>
<dbReference type="InterPro" id="IPR015421">
    <property type="entry name" value="PyrdxlP-dep_Trfase_major"/>
</dbReference>
<evidence type="ECO:0000259" key="6">
    <source>
        <dbReference type="Pfam" id="PF00155"/>
    </source>
</evidence>
<dbReference type="InterPro" id="IPR050478">
    <property type="entry name" value="Ethylene_sulfur-biosynth"/>
</dbReference>
<name>A0ABR1KPK1_9PEZI</name>
<dbReference type="SUPFAM" id="SSF53383">
    <property type="entry name" value="PLP-dependent transferases"/>
    <property type="match status" value="1"/>
</dbReference>
<dbReference type="EMBL" id="JBBPHU010000006">
    <property type="protein sequence ID" value="KAK7516254.1"/>
    <property type="molecule type" value="Genomic_DNA"/>
</dbReference>
<dbReference type="PANTHER" id="PTHR43795">
    <property type="entry name" value="BIFUNCTIONAL ASPARTATE AMINOTRANSFERASE AND GLUTAMATE/ASPARTATE-PREPHENATE AMINOTRANSFERASE-RELATED"/>
    <property type="match status" value="1"/>
</dbReference>
<evidence type="ECO:0000313" key="7">
    <source>
        <dbReference type="EMBL" id="KAK7516254.1"/>
    </source>
</evidence>
<comment type="caution">
    <text evidence="7">The sequence shown here is derived from an EMBL/GenBank/DDBJ whole genome shotgun (WGS) entry which is preliminary data.</text>
</comment>
<keyword evidence="8" id="KW-1185">Reference proteome</keyword>
<dbReference type="InterPro" id="IPR015424">
    <property type="entry name" value="PyrdxlP-dep_Trfase"/>
</dbReference>